<accession>A0A8H6H9V4</accession>
<dbReference type="Proteomes" id="UP000521943">
    <property type="component" value="Unassembled WGS sequence"/>
</dbReference>
<protein>
    <submittedName>
        <fullName evidence="2">Uncharacterized protein</fullName>
    </submittedName>
</protein>
<comment type="caution">
    <text evidence="2">The sequence shown here is derived from an EMBL/GenBank/DDBJ whole genome shotgun (WGS) entry which is preliminary data.</text>
</comment>
<name>A0A8H6H9V4_9AGAR</name>
<keyword evidence="3" id="KW-1185">Reference proteome</keyword>
<evidence type="ECO:0000313" key="3">
    <source>
        <dbReference type="Proteomes" id="UP000521943"/>
    </source>
</evidence>
<proteinExistence type="predicted"/>
<dbReference type="AlphaFoldDB" id="A0A8H6H9V4"/>
<evidence type="ECO:0000313" key="2">
    <source>
        <dbReference type="EMBL" id="KAF6742197.1"/>
    </source>
</evidence>
<dbReference type="EMBL" id="JACGCI010000196">
    <property type="protein sequence ID" value="KAF6742197.1"/>
    <property type="molecule type" value="Genomic_DNA"/>
</dbReference>
<feature type="compositionally biased region" description="Basic and acidic residues" evidence="1">
    <location>
        <begin position="44"/>
        <end position="55"/>
    </location>
</feature>
<gene>
    <name evidence="2" type="ORF">DFP72DRAFT_860899</name>
</gene>
<sequence>MSPSHSLISTFVAPLFPCVLQYTQRPLSSRRPIRRPARTSFKQKPSDSGRWATDRPIQRRTSYGETQRLTGWRADPWPRRHWRQRASGVSHIEHLEPQRHGVRIFQASAQGTSMGTAADDAGKVLTGVLTITRRRSCTTCARPSDDGRFYNRTPCQSITYGTKLVHVQCNGTSRYIISELYILRGALNQSCTGGLDSGQKGC</sequence>
<organism evidence="2 3">
    <name type="scientific">Ephemerocybe angulata</name>
    <dbReference type="NCBI Taxonomy" id="980116"/>
    <lineage>
        <taxon>Eukaryota</taxon>
        <taxon>Fungi</taxon>
        <taxon>Dikarya</taxon>
        <taxon>Basidiomycota</taxon>
        <taxon>Agaricomycotina</taxon>
        <taxon>Agaricomycetes</taxon>
        <taxon>Agaricomycetidae</taxon>
        <taxon>Agaricales</taxon>
        <taxon>Agaricineae</taxon>
        <taxon>Psathyrellaceae</taxon>
        <taxon>Ephemerocybe</taxon>
    </lineage>
</organism>
<feature type="region of interest" description="Disordered" evidence="1">
    <location>
        <begin position="27"/>
        <end position="55"/>
    </location>
</feature>
<evidence type="ECO:0000256" key="1">
    <source>
        <dbReference type="SAM" id="MobiDB-lite"/>
    </source>
</evidence>
<reference evidence="2 3" key="1">
    <citation type="submission" date="2020-07" db="EMBL/GenBank/DDBJ databases">
        <title>Comparative genomics of pyrophilous fungi reveals a link between fire events and developmental genes.</title>
        <authorList>
            <consortium name="DOE Joint Genome Institute"/>
            <person name="Steindorff A.S."/>
            <person name="Carver A."/>
            <person name="Calhoun S."/>
            <person name="Stillman K."/>
            <person name="Liu H."/>
            <person name="Lipzen A."/>
            <person name="Pangilinan J."/>
            <person name="Labutti K."/>
            <person name="Bruns T.D."/>
            <person name="Grigoriev I.V."/>
        </authorList>
    </citation>
    <scope>NUCLEOTIDE SEQUENCE [LARGE SCALE GENOMIC DNA]</scope>
    <source>
        <strain evidence="2 3">CBS 144469</strain>
    </source>
</reference>